<evidence type="ECO:0000313" key="2">
    <source>
        <dbReference type="Proteomes" id="UP000225135"/>
    </source>
</evidence>
<comment type="caution">
    <text evidence="1">The sequence shown here is derived from an EMBL/GenBank/DDBJ whole genome shotgun (WGS) entry which is preliminary data.</text>
</comment>
<dbReference type="RefSeq" id="WP_098773387.1">
    <property type="nucleotide sequence ID" value="NZ_NUQH01000006.1"/>
</dbReference>
<organism evidence="1 2">
    <name type="scientific">Bacillus cereus</name>
    <dbReference type="NCBI Taxonomy" id="1396"/>
    <lineage>
        <taxon>Bacteria</taxon>
        <taxon>Bacillati</taxon>
        <taxon>Bacillota</taxon>
        <taxon>Bacilli</taxon>
        <taxon>Bacillales</taxon>
        <taxon>Bacillaceae</taxon>
        <taxon>Bacillus</taxon>
        <taxon>Bacillus cereus group</taxon>
    </lineage>
</organism>
<evidence type="ECO:0000313" key="1">
    <source>
        <dbReference type="EMBL" id="PHG74883.1"/>
    </source>
</evidence>
<dbReference type="AlphaFoldDB" id="A0A9X7E183"/>
<gene>
    <name evidence="1" type="ORF">COI69_29105</name>
</gene>
<sequence>MSEKLNDIIKQLQAQGNQNGESATTPKDAPVFKSKLILEDALPSFGMRTENFSKKENKNSEN</sequence>
<accession>A0A9X7E183</accession>
<protein>
    <submittedName>
        <fullName evidence="1">Uncharacterized protein</fullName>
    </submittedName>
</protein>
<reference evidence="1 2" key="1">
    <citation type="submission" date="2017-09" db="EMBL/GenBank/DDBJ databases">
        <title>Large-scale bioinformatics analysis of Bacillus genomes uncovers conserved roles of natural products in bacterial physiology.</title>
        <authorList>
            <consortium name="Agbiome Team Llc"/>
            <person name="Bleich R.M."/>
            <person name="Grubbs K.J."/>
            <person name="Santa Maria K.C."/>
            <person name="Allen S.E."/>
            <person name="Farag S."/>
            <person name="Shank E.A."/>
            <person name="Bowers A."/>
        </authorList>
    </citation>
    <scope>NUCLEOTIDE SEQUENCE [LARGE SCALE GENOMIC DNA]</scope>
    <source>
        <strain evidence="1 2">AFS029792</strain>
    </source>
</reference>
<proteinExistence type="predicted"/>
<name>A0A9X7E183_BACCE</name>
<dbReference type="Proteomes" id="UP000225135">
    <property type="component" value="Unassembled WGS sequence"/>
</dbReference>
<dbReference type="EMBL" id="NUUR01000122">
    <property type="protein sequence ID" value="PHG74883.1"/>
    <property type="molecule type" value="Genomic_DNA"/>
</dbReference>